<dbReference type="AlphaFoldDB" id="F2NMN9"/>
<keyword evidence="3 5" id="KW-0658">Purine biosynthesis</keyword>
<dbReference type="EC" id="6.3.4.18" evidence="5 6"/>
<feature type="domain" description="ATP-grasp" evidence="7">
    <location>
        <begin position="102"/>
        <end position="288"/>
    </location>
</feature>
<dbReference type="FunFam" id="3.40.50.20:FF:000016">
    <property type="entry name" value="N5-carboxyaminoimidazole ribonucleotide synthase"/>
    <property type="match status" value="1"/>
</dbReference>
<evidence type="ECO:0000256" key="6">
    <source>
        <dbReference type="RuleBase" id="RU361200"/>
    </source>
</evidence>
<dbReference type="GO" id="GO:0004638">
    <property type="term" value="F:phosphoribosylaminoimidazole carboxylase activity"/>
    <property type="evidence" value="ECO:0007669"/>
    <property type="project" value="InterPro"/>
</dbReference>
<gene>
    <name evidence="5 6" type="primary">purK</name>
    <name evidence="8" type="ordered locus">Marky_1688</name>
</gene>
<reference evidence="8 9" key="1">
    <citation type="journal article" date="2012" name="Stand. Genomic Sci.">
        <title>Complete genome sequence of the aerobic, heterotroph Marinithermus hydrothermalis type strain (T1(T)) from a deep-sea hydrothermal vent chimney.</title>
        <authorList>
            <person name="Copeland A."/>
            <person name="Gu W."/>
            <person name="Yasawong M."/>
            <person name="Lapidus A."/>
            <person name="Lucas S."/>
            <person name="Deshpande S."/>
            <person name="Pagani I."/>
            <person name="Tapia R."/>
            <person name="Cheng J.F."/>
            <person name="Goodwin L.A."/>
            <person name="Pitluck S."/>
            <person name="Liolios K."/>
            <person name="Ivanova N."/>
            <person name="Mavromatis K."/>
            <person name="Mikhailova N."/>
            <person name="Pati A."/>
            <person name="Chen A."/>
            <person name="Palaniappan K."/>
            <person name="Land M."/>
            <person name="Pan C."/>
            <person name="Brambilla E.M."/>
            <person name="Rohde M."/>
            <person name="Tindall B.J."/>
            <person name="Sikorski J."/>
            <person name="Goker M."/>
            <person name="Detter J.C."/>
            <person name="Bristow J."/>
            <person name="Eisen J.A."/>
            <person name="Markowitz V."/>
            <person name="Hugenholtz P."/>
            <person name="Kyrpides N.C."/>
            <person name="Klenk H.P."/>
            <person name="Woyke T."/>
        </authorList>
    </citation>
    <scope>NUCLEOTIDE SEQUENCE [LARGE SCALE GENOMIC DNA]</scope>
    <source>
        <strain evidence="9">DSM 14884 / JCM 11576 / T1</strain>
    </source>
</reference>
<comment type="catalytic activity">
    <reaction evidence="5 6">
        <text>5-amino-1-(5-phospho-beta-D-ribosyl)imidazole + hydrogencarbonate + ATP = 5-carboxyamino-1-(5-phospho-D-ribosyl)imidazole + ADP + phosphate + 2 H(+)</text>
        <dbReference type="Rhea" id="RHEA:19317"/>
        <dbReference type="ChEBI" id="CHEBI:15378"/>
        <dbReference type="ChEBI" id="CHEBI:17544"/>
        <dbReference type="ChEBI" id="CHEBI:30616"/>
        <dbReference type="ChEBI" id="CHEBI:43474"/>
        <dbReference type="ChEBI" id="CHEBI:58730"/>
        <dbReference type="ChEBI" id="CHEBI:137981"/>
        <dbReference type="ChEBI" id="CHEBI:456216"/>
        <dbReference type="EC" id="6.3.4.18"/>
    </reaction>
</comment>
<dbReference type="HAMAP" id="MF_01928">
    <property type="entry name" value="PurK"/>
    <property type="match status" value="1"/>
</dbReference>
<dbReference type="NCBIfam" id="NF004676">
    <property type="entry name" value="PRK06019.1-2"/>
    <property type="match status" value="1"/>
</dbReference>
<sequence>MRVGILGGGQLGRMLALAGHPLGLECVVLEPNPEAPARPVSVQLVAAYDDAEALAELAARVDVVTYEFENVPVAAARFLAERVAVRPPPAALEVAQDRLAEKTCFQRLGIPTPPFVPVHTRADLEEAVARVGLPAVLKTRRLGYDGKGQRVLREAGDVEAAWAALGGAPLILEGFVPFGREVSILAVRAQDGTCAFYPLVENRHEAGILRLSRAPAPDTPPELQEAAEVYARRVLEALEYVGVLAIEFFQVDGRLVANEMAPRVHNSGHWTIEGAETSQFENHLRAVAGLPLGSTAPRGVSAMLNLIGQVPEPAAVLRVPGAHLHLYGKTPRPGRKLGHVTVCADDTATLEARLAALRAEGVAEP</sequence>
<dbReference type="GO" id="GO:0046872">
    <property type="term" value="F:metal ion binding"/>
    <property type="evidence" value="ECO:0007669"/>
    <property type="project" value="InterPro"/>
</dbReference>
<feature type="binding site" evidence="5">
    <location>
        <position position="181"/>
    </location>
    <ligand>
        <name>ATP</name>
        <dbReference type="ChEBI" id="CHEBI:30616"/>
    </ligand>
</feature>
<dbReference type="InterPro" id="IPR040686">
    <property type="entry name" value="PurK_C"/>
</dbReference>
<dbReference type="GO" id="GO:0005829">
    <property type="term" value="C:cytosol"/>
    <property type="evidence" value="ECO:0007669"/>
    <property type="project" value="TreeGrafter"/>
</dbReference>
<keyword evidence="2 5" id="KW-0547">Nucleotide-binding</keyword>
<dbReference type="Gene3D" id="3.30.1490.20">
    <property type="entry name" value="ATP-grasp fold, A domain"/>
    <property type="match status" value="1"/>
</dbReference>
<dbReference type="HOGENOM" id="CLU_011534_0_1_0"/>
<dbReference type="NCBIfam" id="TIGR01161">
    <property type="entry name" value="purK"/>
    <property type="match status" value="1"/>
</dbReference>
<dbReference type="SUPFAM" id="SSF51246">
    <property type="entry name" value="Rudiment single hybrid motif"/>
    <property type="match status" value="1"/>
</dbReference>
<dbReference type="InterPro" id="IPR016185">
    <property type="entry name" value="PreATP-grasp_dom_sf"/>
</dbReference>
<comment type="function">
    <text evidence="6">Catalyzes the ATP-dependent conversion of 5-aminoimidazole ribonucleotide (AIR) and HCO(3)- to N5-carboxyaminoimidazole ribonucleotide (N5-CAIR).</text>
</comment>
<evidence type="ECO:0000256" key="3">
    <source>
        <dbReference type="ARBA" id="ARBA00022755"/>
    </source>
</evidence>
<feature type="binding site" evidence="5">
    <location>
        <begin position="143"/>
        <end position="149"/>
    </location>
    <ligand>
        <name>ATP</name>
        <dbReference type="ChEBI" id="CHEBI:30616"/>
    </ligand>
</feature>
<dbReference type="OrthoDB" id="9804625at2"/>
<dbReference type="Pfam" id="PF17769">
    <property type="entry name" value="PurK_C"/>
    <property type="match status" value="1"/>
</dbReference>
<dbReference type="SUPFAM" id="SSF52440">
    <property type="entry name" value="PreATP-grasp domain"/>
    <property type="match status" value="1"/>
</dbReference>
<evidence type="ECO:0000256" key="2">
    <source>
        <dbReference type="ARBA" id="ARBA00022741"/>
    </source>
</evidence>
<dbReference type="InterPro" id="IPR011054">
    <property type="entry name" value="Rudment_hybrid_motif"/>
</dbReference>
<evidence type="ECO:0000259" key="7">
    <source>
        <dbReference type="PROSITE" id="PS50975"/>
    </source>
</evidence>
<feature type="binding site" evidence="5">
    <location>
        <begin position="258"/>
        <end position="259"/>
    </location>
    <ligand>
        <name>ATP</name>
        <dbReference type="ChEBI" id="CHEBI:30616"/>
    </ligand>
</feature>
<dbReference type="PROSITE" id="PS50975">
    <property type="entry name" value="ATP_GRASP"/>
    <property type="match status" value="1"/>
</dbReference>
<feature type="binding site" evidence="5">
    <location>
        <position position="204"/>
    </location>
    <ligand>
        <name>ATP</name>
        <dbReference type="ChEBI" id="CHEBI:30616"/>
    </ligand>
</feature>
<dbReference type="Proteomes" id="UP000007030">
    <property type="component" value="Chromosome"/>
</dbReference>
<dbReference type="GO" id="GO:0006189">
    <property type="term" value="P:'de novo' IMP biosynthetic process"/>
    <property type="evidence" value="ECO:0007669"/>
    <property type="project" value="UniProtKB-UniRule"/>
</dbReference>
<dbReference type="GO" id="GO:0034028">
    <property type="term" value="F:5-(carboxyamino)imidazole ribonucleotide synthase activity"/>
    <property type="evidence" value="ECO:0007669"/>
    <property type="project" value="UniProtKB-UniRule"/>
</dbReference>
<dbReference type="KEGG" id="mhd:Marky_1688"/>
<organism evidence="8 9">
    <name type="scientific">Marinithermus hydrothermalis (strain DSM 14884 / JCM 11576 / T1)</name>
    <dbReference type="NCBI Taxonomy" id="869210"/>
    <lineage>
        <taxon>Bacteria</taxon>
        <taxon>Thermotogati</taxon>
        <taxon>Deinococcota</taxon>
        <taxon>Deinococci</taxon>
        <taxon>Thermales</taxon>
        <taxon>Thermaceae</taxon>
        <taxon>Marinithermus</taxon>
    </lineage>
</organism>
<dbReference type="EMBL" id="CP002630">
    <property type="protein sequence ID" value="AEB12423.1"/>
    <property type="molecule type" value="Genomic_DNA"/>
</dbReference>
<comment type="pathway">
    <text evidence="5 6">Purine metabolism; IMP biosynthesis via de novo pathway; 5-amino-1-(5-phospho-D-ribosyl)imidazole-4-carboxylate from 5-amino-1-(5-phospho-D-ribosyl)imidazole (N5-CAIR route): step 1/2.</text>
</comment>
<feature type="binding site" evidence="5">
    <location>
        <position position="98"/>
    </location>
    <ligand>
        <name>ATP</name>
        <dbReference type="ChEBI" id="CHEBI:30616"/>
    </ligand>
</feature>
<comment type="subunit">
    <text evidence="5 6">Homodimer.</text>
</comment>
<dbReference type="Gene3D" id="3.30.470.20">
    <property type="entry name" value="ATP-grasp fold, B domain"/>
    <property type="match status" value="1"/>
</dbReference>
<dbReference type="InterPro" id="IPR054350">
    <property type="entry name" value="PurT/PurK_preATP-grasp"/>
</dbReference>
<dbReference type="InterPro" id="IPR005875">
    <property type="entry name" value="PurK"/>
</dbReference>
<dbReference type="STRING" id="869210.Marky_1688"/>
<comment type="similarity">
    <text evidence="5 6">Belongs to the PurK/PurT family.</text>
</comment>
<dbReference type="RefSeq" id="WP_013704470.1">
    <property type="nucleotide sequence ID" value="NC_015387.1"/>
</dbReference>
<dbReference type="PANTHER" id="PTHR11609">
    <property type="entry name" value="PURINE BIOSYNTHESIS PROTEIN 6/7, PUR6/7"/>
    <property type="match status" value="1"/>
</dbReference>
<dbReference type="Pfam" id="PF22660">
    <property type="entry name" value="RS_preATP-grasp-like"/>
    <property type="match status" value="1"/>
</dbReference>
<protein>
    <recommendedName>
        <fullName evidence="5 6">N5-carboxyaminoimidazole ribonucleotide synthase</fullName>
        <shortName evidence="5 6">N5-CAIR synthase</shortName>
        <ecNumber evidence="5 6">6.3.4.18</ecNumber>
    </recommendedName>
    <alternativeName>
        <fullName evidence="5 6">5-(carboxyamino)imidazole ribonucleotide synthetase</fullName>
    </alternativeName>
</protein>
<evidence type="ECO:0000256" key="4">
    <source>
        <dbReference type="ARBA" id="ARBA00022840"/>
    </source>
</evidence>
<dbReference type="FunFam" id="3.30.1490.20:FF:000015">
    <property type="entry name" value="N5-carboxyaminoimidazole ribonucleotide synthase"/>
    <property type="match status" value="1"/>
</dbReference>
<dbReference type="SUPFAM" id="SSF56059">
    <property type="entry name" value="Glutathione synthetase ATP-binding domain-like"/>
    <property type="match status" value="1"/>
</dbReference>
<dbReference type="InterPro" id="IPR011761">
    <property type="entry name" value="ATP-grasp"/>
</dbReference>
<dbReference type="InterPro" id="IPR003135">
    <property type="entry name" value="ATP-grasp_carboxylate-amine"/>
</dbReference>
<dbReference type="UniPathway" id="UPA00074">
    <property type="reaction ID" value="UER00942"/>
</dbReference>
<feature type="binding site" evidence="5">
    <location>
        <position position="138"/>
    </location>
    <ligand>
        <name>ATP</name>
        <dbReference type="ChEBI" id="CHEBI:30616"/>
    </ligand>
</feature>
<name>F2NMN9_MARHT</name>
<accession>F2NMN9</accession>
<keyword evidence="1 5" id="KW-0436">Ligase</keyword>
<evidence type="ECO:0000313" key="9">
    <source>
        <dbReference type="Proteomes" id="UP000007030"/>
    </source>
</evidence>
<evidence type="ECO:0000256" key="5">
    <source>
        <dbReference type="HAMAP-Rule" id="MF_01928"/>
    </source>
</evidence>
<dbReference type="FunFam" id="3.30.470.20:FF:000029">
    <property type="entry name" value="N5-carboxyaminoimidazole ribonucleotide synthase"/>
    <property type="match status" value="1"/>
</dbReference>
<dbReference type="eggNOG" id="COG0026">
    <property type="taxonomic scope" value="Bacteria"/>
</dbReference>
<dbReference type="PANTHER" id="PTHR11609:SF5">
    <property type="entry name" value="PHOSPHORIBOSYLAMINOIMIDAZOLE CARBOXYLASE"/>
    <property type="match status" value="1"/>
</dbReference>
<dbReference type="InterPro" id="IPR013815">
    <property type="entry name" value="ATP_grasp_subdomain_1"/>
</dbReference>
<dbReference type="Gene3D" id="3.40.50.20">
    <property type="match status" value="1"/>
</dbReference>
<evidence type="ECO:0000256" key="1">
    <source>
        <dbReference type="ARBA" id="ARBA00022598"/>
    </source>
</evidence>
<keyword evidence="4 5" id="KW-0067">ATP-binding</keyword>
<feature type="binding site" evidence="5">
    <location>
        <begin position="173"/>
        <end position="176"/>
    </location>
    <ligand>
        <name>ATP</name>
        <dbReference type="ChEBI" id="CHEBI:30616"/>
    </ligand>
</feature>
<dbReference type="NCBIfam" id="NF004679">
    <property type="entry name" value="PRK06019.1-5"/>
    <property type="match status" value="1"/>
</dbReference>
<keyword evidence="9" id="KW-1185">Reference proteome</keyword>
<keyword evidence="8" id="KW-0456">Lyase</keyword>
<evidence type="ECO:0000313" key="8">
    <source>
        <dbReference type="EMBL" id="AEB12423.1"/>
    </source>
</evidence>
<dbReference type="Pfam" id="PF02222">
    <property type="entry name" value="ATP-grasp"/>
    <property type="match status" value="1"/>
</dbReference>
<dbReference type="GO" id="GO:0005524">
    <property type="term" value="F:ATP binding"/>
    <property type="evidence" value="ECO:0007669"/>
    <property type="project" value="UniProtKB-UniRule"/>
</dbReference>
<comment type="function">
    <text evidence="5">Catalyzes the ATP-dependent conversion of 5-aminoimidazole ribonucleotide (AIR) and HCO(3)(-) to N5-carboxyaminoimidazole ribonucleotide (N5-CAIR).</text>
</comment>
<proteinExistence type="inferred from homology"/>